<dbReference type="EMBL" id="RSCL01000033">
    <property type="protein sequence ID" value="RUS97354.1"/>
    <property type="molecule type" value="Genomic_DNA"/>
</dbReference>
<evidence type="ECO:0000256" key="1">
    <source>
        <dbReference type="SAM" id="SignalP"/>
    </source>
</evidence>
<dbReference type="AlphaFoldDB" id="A0A3S1AQH3"/>
<dbReference type="OrthoDB" id="510846at2"/>
<feature type="chain" id="PRO_5030082916" description="PEP-CTERM protein-sorting domain-containing protein" evidence="1">
    <location>
        <begin position="27"/>
        <end position="251"/>
    </location>
</feature>
<keyword evidence="1" id="KW-0732">Signal</keyword>
<dbReference type="RefSeq" id="WP_127086480.1">
    <property type="nucleotide sequence ID" value="NZ_RSCL01000033.1"/>
</dbReference>
<proteinExistence type="predicted"/>
<sequence>MFIKKALTIAALSAVASVSYAGSAHALGFTYNAGTFRTPGVTNQGAFSNNVNEQGYTTLDFNNGALPGNDKVQYSFSNGSMSTTAGSRQTGIYANTWAPSGVTGEVNNSKYLAVFTGNDAIIEAKGGKKFNYFGLNLGALSVGNTLKFFDGNKLVRELTYNLMTTLAPVTATQHGGQKNGFFEFFSEGSNDNFDKIVLSQTDSSGGFETDNHTFRIGTGRYIASVPEPGVVLGLVGVGGMLLRKRKSQKTT</sequence>
<reference evidence="2" key="2">
    <citation type="journal article" date="2019" name="Genome Biol. Evol.">
        <title>Day and night: Metabolic profiles and evolutionary relationships of six axenic non-marine cyanobacteria.</title>
        <authorList>
            <person name="Will S.E."/>
            <person name="Henke P."/>
            <person name="Boedeker C."/>
            <person name="Huang S."/>
            <person name="Brinkmann H."/>
            <person name="Rohde M."/>
            <person name="Jarek M."/>
            <person name="Friedl T."/>
            <person name="Seufert S."/>
            <person name="Schumacher M."/>
            <person name="Overmann J."/>
            <person name="Neumann-Schaal M."/>
            <person name="Petersen J."/>
        </authorList>
    </citation>
    <scope>NUCLEOTIDE SEQUENCE [LARGE SCALE GENOMIC DNA]</scope>
    <source>
        <strain evidence="2">PCC 7102</strain>
    </source>
</reference>
<comment type="caution">
    <text evidence="2">The sequence shown here is derived from an EMBL/GenBank/DDBJ whole genome shotgun (WGS) entry which is preliminary data.</text>
</comment>
<protein>
    <recommendedName>
        <fullName evidence="4">PEP-CTERM protein-sorting domain-containing protein</fullName>
    </recommendedName>
</protein>
<evidence type="ECO:0000313" key="3">
    <source>
        <dbReference type="Proteomes" id="UP000271624"/>
    </source>
</evidence>
<dbReference type="InterPro" id="IPR013424">
    <property type="entry name" value="Ice-binding_C"/>
</dbReference>
<reference evidence="2" key="1">
    <citation type="submission" date="2018-12" db="EMBL/GenBank/DDBJ databases">
        <authorList>
            <person name="Will S."/>
            <person name="Neumann-Schaal M."/>
            <person name="Henke P."/>
        </authorList>
    </citation>
    <scope>NUCLEOTIDE SEQUENCE</scope>
    <source>
        <strain evidence="2">PCC 7102</strain>
    </source>
</reference>
<accession>A0A3S1AQH3</accession>
<keyword evidence="3" id="KW-1185">Reference proteome</keyword>
<evidence type="ECO:0008006" key="4">
    <source>
        <dbReference type="Google" id="ProtNLM"/>
    </source>
</evidence>
<organism evidence="2 3">
    <name type="scientific">Dulcicalothrix desertica PCC 7102</name>
    <dbReference type="NCBI Taxonomy" id="232991"/>
    <lineage>
        <taxon>Bacteria</taxon>
        <taxon>Bacillati</taxon>
        <taxon>Cyanobacteriota</taxon>
        <taxon>Cyanophyceae</taxon>
        <taxon>Nostocales</taxon>
        <taxon>Calotrichaceae</taxon>
        <taxon>Dulcicalothrix</taxon>
    </lineage>
</organism>
<dbReference type="NCBIfam" id="TIGR02595">
    <property type="entry name" value="PEP_CTERM"/>
    <property type="match status" value="1"/>
</dbReference>
<feature type="signal peptide" evidence="1">
    <location>
        <begin position="1"/>
        <end position="26"/>
    </location>
</feature>
<dbReference type="Proteomes" id="UP000271624">
    <property type="component" value="Unassembled WGS sequence"/>
</dbReference>
<gene>
    <name evidence="2" type="ORF">DSM106972_084570</name>
</gene>
<evidence type="ECO:0000313" key="2">
    <source>
        <dbReference type="EMBL" id="RUS97354.1"/>
    </source>
</evidence>
<name>A0A3S1AQH3_9CYAN</name>